<dbReference type="PANTHER" id="PTHR24201">
    <property type="entry name" value="ANK_REP_REGION DOMAIN-CONTAINING PROTEIN"/>
    <property type="match status" value="1"/>
</dbReference>
<evidence type="ECO:0000256" key="3">
    <source>
        <dbReference type="PROSITE-ProRule" id="PRU00023"/>
    </source>
</evidence>
<dbReference type="SMART" id="SM00248">
    <property type="entry name" value="ANK"/>
    <property type="match status" value="2"/>
</dbReference>
<dbReference type="SUPFAM" id="SSF48403">
    <property type="entry name" value="Ankyrin repeat"/>
    <property type="match status" value="1"/>
</dbReference>
<feature type="repeat" description="ANK" evidence="3">
    <location>
        <begin position="76"/>
        <end position="108"/>
    </location>
</feature>
<evidence type="ECO:0000256" key="1">
    <source>
        <dbReference type="ARBA" id="ARBA00022737"/>
    </source>
</evidence>
<comment type="caution">
    <text evidence="4">The sequence shown here is derived from an EMBL/GenBank/DDBJ whole genome shotgun (WGS) entry which is preliminary data.</text>
</comment>
<dbReference type="Pfam" id="PF12796">
    <property type="entry name" value="Ank_2"/>
    <property type="match status" value="1"/>
</dbReference>
<name>A0A6G4QVU0_9CAUL</name>
<dbReference type="InterPro" id="IPR002110">
    <property type="entry name" value="Ankyrin_rpt"/>
</dbReference>
<dbReference type="AlphaFoldDB" id="A0A6G4QVU0"/>
<evidence type="ECO:0000313" key="4">
    <source>
        <dbReference type="EMBL" id="NGM49559.1"/>
    </source>
</evidence>
<organism evidence="4">
    <name type="scientific">Caulobacter sp. 602-2</name>
    <dbReference type="NCBI Taxonomy" id="2710887"/>
    <lineage>
        <taxon>Bacteria</taxon>
        <taxon>Pseudomonadati</taxon>
        <taxon>Pseudomonadota</taxon>
        <taxon>Alphaproteobacteria</taxon>
        <taxon>Caulobacterales</taxon>
        <taxon>Caulobacteraceae</taxon>
        <taxon>Caulobacter</taxon>
    </lineage>
</organism>
<protein>
    <submittedName>
        <fullName evidence="4">Ankyrin repeat domain-containing protein</fullName>
    </submittedName>
</protein>
<feature type="repeat" description="ANK" evidence="3">
    <location>
        <begin position="43"/>
        <end position="75"/>
    </location>
</feature>
<dbReference type="Gene3D" id="1.25.40.20">
    <property type="entry name" value="Ankyrin repeat-containing domain"/>
    <property type="match status" value="1"/>
</dbReference>
<keyword evidence="2 3" id="KW-0040">ANK repeat</keyword>
<dbReference type="InterPro" id="IPR036770">
    <property type="entry name" value="Ankyrin_rpt-contain_sf"/>
</dbReference>
<sequence>MRSKGSRRGLGPNYTDRTLDQVAAPYDWPAEKQFVSVDSRDSDGDILLHRAAHGGSVEDVWDLLRLGSDINAKGDLGHTPLHYAAMAGHRSATIALLAAGASDGLRNEWGQTPSEAADVGGHHELASTIRDHQK</sequence>
<gene>
    <name evidence="4" type="ORF">G5B46_08070</name>
</gene>
<dbReference type="PROSITE" id="PS50297">
    <property type="entry name" value="ANK_REP_REGION"/>
    <property type="match status" value="2"/>
</dbReference>
<dbReference type="PROSITE" id="PS50088">
    <property type="entry name" value="ANK_REPEAT"/>
    <property type="match status" value="2"/>
</dbReference>
<dbReference type="EMBL" id="JAAKGT010000003">
    <property type="protein sequence ID" value="NGM49559.1"/>
    <property type="molecule type" value="Genomic_DNA"/>
</dbReference>
<evidence type="ECO:0000256" key="2">
    <source>
        <dbReference type="ARBA" id="ARBA00023043"/>
    </source>
</evidence>
<keyword evidence="1" id="KW-0677">Repeat</keyword>
<reference evidence="4" key="1">
    <citation type="submission" date="2020-02" db="EMBL/GenBank/DDBJ databases">
        <authorList>
            <person name="Gao J."/>
            <person name="Sun J."/>
        </authorList>
    </citation>
    <scope>NUCLEOTIDE SEQUENCE</scope>
    <source>
        <strain evidence="4">602-2</strain>
    </source>
</reference>
<proteinExistence type="predicted"/>
<accession>A0A6G4QVU0</accession>
<dbReference type="InterPro" id="IPR050776">
    <property type="entry name" value="Ank_Repeat/CDKN_Inhibitor"/>
</dbReference>